<dbReference type="Gene3D" id="2.60.40.1820">
    <property type="match status" value="1"/>
</dbReference>
<dbReference type="SUPFAM" id="SSF117070">
    <property type="entry name" value="LEA14-like"/>
    <property type="match status" value="1"/>
</dbReference>
<dbReference type="InterPro" id="IPR004864">
    <property type="entry name" value="LEA_2"/>
</dbReference>
<gene>
    <name evidence="3" type="ORF">SAMN05444515_11110</name>
</gene>
<evidence type="ECO:0000259" key="2">
    <source>
        <dbReference type="SMART" id="SM00769"/>
    </source>
</evidence>
<sequence>MPITRRSFLLASGALLLGGCAAMRSDFETPSVSLESFRAVPNQGMAPRFALGLRVVNPNPASLPLRGMSYAVDFEGHQLITGVASDLETIPAFGESRFEVEAGLDLINSLRLLNDLIARTDRDHLDYKVRARLDAGGFSRLITMEETGQIPLSALSGRPTGR</sequence>
<evidence type="ECO:0000256" key="1">
    <source>
        <dbReference type="SAM" id="SignalP"/>
    </source>
</evidence>
<dbReference type="SMART" id="SM00769">
    <property type="entry name" value="WHy"/>
    <property type="match status" value="1"/>
</dbReference>
<dbReference type="InterPro" id="IPR013990">
    <property type="entry name" value="WHy-dom"/>
</dbReference>
<dbReference type="RefSeq" id="WP_090253990.1">
    <property type="nucleotide sequence ID" value="NZ_FOAA01000011.1"/>
</dbReference>
<dbReference type="Proteomes" id="UP000199256">
    <property type="component" value="Unassembled WGS sequence"/>
</dbReference>
<accession>A0A1H7N3Z2</accession>
<keyword evidence="4" id="KW-1185">Reference proteome</keyword>
<proteinExistence type="predicted"/>
<feature type="chain" id="PRO_5011680048" evidence="1">
    <location>
        <begin position="25"/>
        <end position="162"/>
    </location>
</feature>
<feature type="signal peptide" evidence="1">
    <location>
        <begin position="1"/>
        <end position="24"/>
    </location>
</feature>
<organism evidence="3 4">
    <name type="scientific">Ectothiorhodospira marina</name>
    <dbReference type="NCBI Taxonomy" id="1396821"/>
    <lineage>
        <taxon>Bacteria</taxon>
        <taxon>Pseudomonadati</taxon>
        <taxon>Pseudomonadota</taxon>
        <taxon>Gammaproteobacteria</taxon>
        <taxon>Chromatiales</taxon>
        <taxon>Ectothiorhodospiraceae</taxon>
        <taxon>Ectothiorhodospira</taxon>
    </lineage>
</organism>
<dbReference type="OrthoDB" id="6196336at2"/>
<keyword evidence="1" id="KW-0732">Signal</keyword>
<evidence type="ECO:0000313" key="4">
    <source>
        <dbReference type="Proteomes" id="UP000199256"/>
    </source>
</evidence>
<dbReference type="GO" id="GO:0009269">
    <property type="term" value="P:response to desiccation"/>
    <property type="evidence" value="ECO:0007669"/>
    <property type="project" value="InterPro"/>
</dbReference>
<dbReference type="PROSITE" id="PS51257">
    <property type="entry name" value="PROKAR_LIPOPROTEIN"/>
    <property type="match status" value="1"/>
</dbReference>
<dbReference type="EMBL" id="FOAA01000011">
    <property type="protein sequence ID" value="SEL18356.1"/>
    <property type="molecule type" value="Genomic_DNA"/>
</dbReference>
<dbReference type="AlphaFoldDB" id="A0A1H7N3Z2"/>
<dbReference type="STRING" id="1396821.SAMN05444515_11110"/>
<feature type="domain" description="Water stress and hypersensitive response" evidence="2">
    <location>
        <begin position="32"/>
        <end position="151"/>
    </location>
</feature>
<dbReference type="Pfam" id="PF03168">
    <property type="entry name" value="LEA_2"/>
    <property type="match status" value="1"/>
</dbReference>
<reference evidence="4" key="1">
    <citation type="submission" date="2016-10" db="EMBL/GenBank/DDBJ databases">
        <authorList>
            <person name="Varghese N."/>
            <person name="Submissions S."/>
        </authorList>
    </citation>
    <scope>NUCLEOTIDE SEQUENCE [LARGE SCALE GENOMIC DNA]</scope>
    <source>
        <strain evidence="4">DSM 241</strain>
    </source>
</reference>
<protein>
    <submittedName>
        <fullName evidence="3">LEA14-like dessication related protein</fullName>
    </submittedName>
</protein>
<name>A0A1H7N3Z2_9GAMM</name>
<evidence type="ECO:0000313" key="3">
    <source>
        <dbReference type="EMBL" id="SEL18356.1"/>
    </source>
</evidence>